<evidence type="ECO:0000313" key="1">
    <source>
        <dbReference type="EMBL" id="MBB5353257.1"/>
    </source>
</evidence>
<comment type="caution">
    <text evidence="1">The sequence shown here is derived from an EMBL/GenBank/DDBJ whole genome shotgun (WGS) entry which is preliminary data.</text>
</comment>
<name>A0A840V4Q5_9BACT</name>
<dbReference type="Proteomes" id="UP000557717">
    <property type="component" value="Unassembled WGS sequence"/>
</dbReference>
<dbReference type="EMBL" id="JACHFD010000023">
    <property type="protein sequence ID" value="MBB5353257.1"/>
    <property type="molecule type" value="Genomic_DNA"/>
</dbReference>
<gene>
    <name evidence="1" type="ORF">HNR46_003512</name>
</gene>
<proteinExistence type="predicted"/>
<accession>A0A840V4Q5</accession>
<organism evidence="1 2">
    <name type="scientific">Haloferula luteola</name>
    <dbReference type="NCBI Taxonomy" id="595692"/>
    <lineage>
        <taxon>Bacteria</taxon>
        <taxon>Pseudomonadati</taxon>
        <taxon>Verrucomicrobiota</taxon>
        <taxon>Verrucomicrobiia</taxon>
        <taxon>Verrucomicrobiales</taxon>
        <taxon>Verrucomicrobiaceae</taxon>
        <taxon>Haloferula</taxon>
    </lineage>
</organism>
<sequence>MIRKLMAAIACLFTGGKGGDDVQPASGSGDAGDKEEWVRELVWLPADAPENSFDCEVLDCRTVALRFTAGTFDKSIVESFNRLRADDGKGCIGTLPEDSFTVESDLRFPYNGTREDGVIFFAKKMEDKWDFYAYDSLLYIRRSWTGCLLHVVELRYTDSEVIVEKIHSNRQSVYGDPVFAREHVRFLIATHFGSTQLPFPIPPGIQQSATRDIALMGFNRYGRRAQFARQMEKHSLQSSDAG</sequence>
<dbReference type="RefSeq" id="WP_184020950.1">
    <property type="nucleotide sequence ID" value="NZ_JACHFD010000023.1"/>
</dbReference>
<keyword evidence="2" id="KW-1185">Reference proteome</keyword>
<dbReference type="AlphaFoldDB" id="A0A840V4Q5"/>
<protein>
    <submittedName>
        <fullName evidence="1">Uncharacterized protein</fullName>
    </submittedName>
</protein>
<evidence type="ECO:0000313" key="2">
    <source>
        <dbReference type="Proteomes" id="UP000557717"/>
    </source>
</evidence>
<reference evidence="1 2" key="1">
    <citation type="submission" date="2020-08" db="EMBL/GenBank/DDBJ databases">
        <title>Genomic Encyclopedia of Type Strains, Phase IV (KMG-IV): sequencing the most valuable type-strain genomes for metagenomic binning, comparative biology and taxonomic classification.</title>
        <authorList>
            <person name="Goeker M."/>
        </authorList>
    </citation>
    <scope>NUCLEOTIDE SEQUENCE [LARGE SCALE GENOMIC DNA]</scope>
    <source>
        <strain evidence="1 2">YC6886</strain>
    </source>
</reference>